<dbReference type="HOGENOM" id="CLU_323112_0_0_7"/>
<accession>A9GRZ4</accession>
<sequence length="771" mass="82295">MQVGRAGRFASEPEILASLLEQLGDDVLRPPRDVLKLRSELRNRLANGQEEDEPEVLLVLDGLDECVDWPREARVSTLQALGKRVRCLVSISGGVGDAHAWRERLGWKAGDALFVEVAPPSPAAAERRGIPSWAAAGGNGGPQALAVEVERELRLLQDGEVALEMLSVLARALAPLDAEDVAELLEIDDLAVRGRLLVYGSILDRILRRDGPVRALRFQHEALRVAWEQRSAGREEAIEARYRRAIARCTAESASRRLAYFRRYASAHLALGGAPIASMLAFAEPGWVAGNSGEALAYALTDLRRLRDRIGEEVERCRSLPPPLAAALVCCAAAQGAAATLGDTEPWESPDADVATALLDADAARALALLALAAEVSLSAQAGVRERALEIADRTGARWSSASALIAMAEAAEGERRTRYARAALEAARQSDGENAPRALVVAAGLLPEEEAQEVAAEAIARAGGAPPAIVPEPGVSEASAVALERASRSLPAPQRIRVLARLLADLPKEAKVHAVQEIERLWTPWCFESKKEAEAVAPYLSDVLLERALEEVPVWPVHALGARLVSLGREADARALVLRWAASSAGYRADALLRLGERLPAGRRPVEEVQALFEELAPEERCNLIKEHPFASVALLGAEAALRMAGDCVEPSGSYVRAVALARLVKALPEAMRAEAARRAVLAFEAAGADADVLGDLCEAAPWMSPAEAARLVSTSLFDASGIPSLAGVFQGWAGVAQLARVFRRAGGEEAVLAAADEVAFAGRWLRSVE</sequence>
<dbReference type="KEGG" id="scl:sce3544"/>
<evidence type="ECO:0000313" key="2">
    <source>
        <dbReference type="Proteomes" id="UP000002139"/>
    </source>
</evidence>
<evidence type="ECO:0000313" key="1">
    <source>
        <dbReference type="EMBL" id="CAN93704.1"/>
    </source>
</evidence>
<dbReference type="AlphaFoldDB" id="A9GRZ4"/>
<dbReference type="Proteomes" id="UP000002139">
    <property type="component" value="Chromosome"/>
</dbReference>
<dbReference type="EMBL" id="AM746676">
    <property type="protein sequence ID" value="CAN93704.1"/>
    <property type="molecule type" value="Genomic_DNA"/>
</dbReference>
<reference evidence="1 2" key="1">
    <citation type="journal article" date="2007" name="Nat. Biotechnol.">
        <title>Complete genome sequence of the myxobacterium Sorangium cellulosum.</title>
        <authorList>
            <person name="Schneiker S."/>
            <person name="Perlova O."/>
            <person name="Kaiser O."/>
            <person name="Gerth K."/>
            <person name="Alici A."/>
            <person name="Altmeyer M.O."/>
            <person name="Bartels D."/>
            <person name="Bekel T."/>
            <person name="Beyer S."/>
            <person name="Bode E."/>
            <person name="Bode H.B."/>
            <person name="Bolten C.J."/>
            <person name="Choudhuri J.V."/>
            <person name="Doss S."/>
            <person name="Elnakady Y.A."/>
            <person name="Frank B."/>
            <person name="Gaigalat L."/>
            <person name="Goesmann A."/>
            <person name="Groeger C."/>
            <person name="Gross F."/>
            <person name="Jelsbak L."/>
            <person name="Jelsbak L."/>
            <person name="Kalinowski J."/>
            <person name="Kegler C."/>
            <person name="Knauber T."/>
            <person name="Konietzny S."/>
            <person name="Kopp M."/>
            <person name="Krause L."/>
            <person name="Krug D."/>
            <person name="Linke B."/>
            <person name="Mahmud T."/>
            <person name="Martinez-Arias R."/>
            <person name="McHardy A.C."/>
            <person name="Merai M."/>
            <person name="Meyer F."/>
            <person name="Mormann S."/>
            <person name="Munoz-Dorado J."/>
            <person name="Perez J."/>
            <person name="Pradella S."/>
            <person name="Rachid S."/>
            <person name="Raddatz G."/>
            <person name="Rosenau F."/>
            <person name="Rueckert C."/>
            <person name="Sasse F."/>
            <person name="Scharfe M."/>
            <person name="Schuster S.C."/>
            <person name="Suen G."/>
            <person name="Treuner-Lange A."/>
            <person name="Velicer G.J."/>
            <person name="Vorholter F.-J."/>
            <person name="Weissman K.J."/>
            <person name="Welch R.D."/>
            <person name="Wenzel S.C."/>
            <person name="Whitworth D.E."/>
            <person name="Wilhelm S."/>
            <person name="Wittmann C."/>
            <person name="Bloecker H."/>
            <person name="Puehler A."/>
            <person name="Mueller R."/>
        </authorList>
    </citation>
    <scope>NUCLEOTIDE SEQUENCE [LARGE SCALE GENOMIC DNA]</scope>
    <source>
        <strain evidence="2">So ce56</strain>
    </source>
</reference>
<keyword evidence="2" id="KW-1185">Reference proteome</keyword>
<organism evidence="1 2">
    <name type="scientific">Sorangium cellulosum (strain So ce56)</name>
    <name type="common">Polyangium cellulosum (strain So ce56)</name>
    <dbReference type="NCBI Taxonomy" id="448385"/>
    <lineage>
        <taxon>Bacteria</taxon>
        <taxon>Pseudomonadati</taxon>
        <taxon>Myxococcota</taxon>
        <taxon>Polyangia</taxon>
        <taxon>Polyangiales</taxon>
        <taxon>Polyangiaceae</taxon>
        <taxon>Sorangium</taxon>
    </lineage>
</organism>
<name>A9GRZ4_SORC5</name>
<proteinExistence type="predicted"/>
<protein>
    <submittedName>
        <fullName evidence="1">Uncharacterized protein</fullName>
    </submittedName>
</protein>
<gene>
    <name evidence="1" type="ordered locus">sce3544</name>
</gene>